<evidence type="ECO:0000313" key="7">
    <source>
        <dbReference type="Proteomes" id="UP000004910"/>
    </source>
</evidence>
<dbReference type="Proteomes" id="UP000004910">
    <property type="component" value="Unassembled WGS sequence"/>
</dbReference>
<dbReference type="GO" id="GO:0030170">
    <property type="term" value="F:pyridoxal phosphate binding"/>
    <property type="evidence" value="ECO:0007669"/>
    <property type="project" value="UniProtKB-UniRule"/>
</dbReference>
<keyword evidence="7" id="KW-1185">Reference proteome</keyword>
<evidence type="ECO:0000256" key="2">
    <source>
        <dbReference type="HAMAP-Rule" id="MF_02087"/>
    </source>
</evidence>
<dbReference type="Pfam" id="PF01168">
    <property type="entry name" value="Ala_racemase_N"/>
    <property type="match status" value="1"/>
</dbReference>
<name>B1C5F9_9FIRM</name>
<comment type="cofactor">
    <cofactor evidence="3">
        <name>pyridoxal 5'-phosphate</name>
        <dbReference type="ChEBI" id="CHEBI:597326"/>
    </cofactor>
</comment>
<dbReference type="STRING" id="428126.CLOSPI_02387"/>
<dbReference type="EMBL" id="ABIK02000015">
    <property type="protein sequence ID" value="EDS73962.1"/>
    <property type="molecule type" value="Genomic_DNA"/>
</dbReference>
<dbReference type="HOGENOM" id="CLU_059988_1_0_9"/>
<keyword evidence="1 2" id="KW-0663">Pyridoxal phosphate</keyword>
<organism evidence="6 7">
    <name type="scientific">Thomasclavelia spiroformis DSM 1552</name>
    <dbReference type="NCBI Taxonomy" id="428126"/>
    <lineage>
        <taxon>Bacteria</taxon>
        <taxon>Bacillati</taxon>
        <taxon>Bacillota</taxon>
        <taxon>Erysipelotrichia</taxon>
        <taxon>Erysipelotrichales</taxon>
        <taxon>Coprobacillaceae</taxon>
        <taxon>Thomasclavelia</taxon>
    </lineage>
</organism>
<comment type="similarity">
    <text evidence="2 4">Belongs to the pyridoxal phosphate-binding protein YggS/PROSC family.</text>
</comment>
<feature type="modified residue" description="N6-(pyridoxal phosphate)lysine" evidence="2 3">
    <location>
        <position position="32"/>
    </location>
</feature>
<dbReference type="PROSITE" id="PS01211">
    <property type="entry name" value="UPF0001"/>
    <property type="match status" value="1"/>
</dbReference>
<dbReference type="SUPFAM" id="SSF51419">
    <property type="entry name" value="PLP-binding barrel"/>
    <property type="match status" value="1"/>
</dbReference>
<dbReference type="HAMAP" id="MF_02087">
    <property type="entry name" value="PLP_homeostasis"/>
    <property type="match status" value="1"/>
</dbReference>
<dbReference type="AlphaFoldDB" id="B1C5F9"/>
<dbReference type="CDD" id="cd00635">
    <property type="entry name" value="PLPDE_III_YBL036c_like"/>
    <property type="match status" value="1"/>
</dbReference>
<feature type="domain" description="Alanine racemase N-terminal" evidence="5">
    <location>
        <begin position="24"/>
        <end position="219"/>
    </location>
</feature>
<reference evidence="6" key="2">
    <citation type="submission" date="2014-06" db="EMBL/GenBank/DDBJ databases">
        <title>Draft genome sequence of Clostridium spiroforme (DSM 1552).</title>
        <authorList>
            <person name="Sudarsanam P."/>
            <person name="Ley R."/>
            <person name="Guruge J."/>
            <person name="Turnbaugh P.J."/>
            <person name="Mahowald M."/>
            <person name="Liep D."/>
            <person name="Gordon J."/>
        </authorList>
    </citation>
    <scope>NUCLEOTIDE SEQUENCE</scope>
    <source>
        <strain evidence="6">DSM 1552</strain>
    </source>
</reference>
<dbReference type="PIRSF" id="PIRSF004848">
    <property type="entry name" value="YBL036c_PLPDEIII"/>
    <property type="match status" value="1"/>
</dbReference>
<dbReference type="NCBIfam" id="TIGR00044">
    <property type="entry name" value="YggS family pyridoxal phosphate-dependent enzyme"/>
    <property type="match status" value="1"/>
</dbReference>
<gene>
    <name evidence="6" type="ORF">CLOSPI_02387</name>
</gene>
<evidence type="ECO:0000259" key="5">
    <source>
        <dbReference type="Pfam" id="PF01168"/>
    </source>
</evidence>
<comment type="function">
    <text evidence="2">Pyridoxal 5'-phosphate (PLP)-binding protein, which is involved in PLP homeostasis.</text>
</comment>
<comment type="caution">
    <text evidence="6">The sequence shown here is derived from an EMBL/GenBank/DDBJ whole genome shotgun (WGS) entry which is preliminary data.</text>
</comment>
<dbReference type="InterPro" id="IPR011078">
    <property type="entry name" value="PyrdxlP_homeostasis"/>
</dbReference>
<protein>
    <recommendedName>
        <fullName evidence="2">Pyridoxal phosphate homeostasis protein</fullName>
        <shortName evidence="2">PLP homeostasis protein</shortName>
    </recommendedName>
</protein>
<accession>B1C5F9</accession>
<dbReference type="eggNOG" id="COG0325">
    <property type="taxonomic scope" value="Bacteria"/>
</dbReference>
<evidence type="ECO:0000313" key="6">
    <source>
        <dbReference type="EMBL" id="EDS73962.1"/>
    </source>
</evidence>
<dbReference type="FunFam" id="3.20.20.10:FF:000018">
    <property type="entry name" value="Pyridoxal phosphate homeostasis protein"/>
    <property type="match status" value="1"/>
</dbReference>
<dbReference type="InterPro" id="IPR001608">
    <property type="entry name" value="Ala_racemase_N"/>
</dbReference>
<sequence length="220" mass="25505">MSKEDLNMVVNELAVKKILDELNDVKLIAATKYVGIDEINKLENLGVMYFGENRVQAFLEKYQKYNGNCKFHMIGTLQPNKVKYIIDKVDLIHSVDSYSLIKEIEKQANKHNLVMKVLIQVNISKEESKHGFKVEEIEEVFDTLKNYPHIEVKGLMMMAPNIEAEKTREYFKLTQDLFNQLKIKYPEYSLTELSMGMSNDYKIALEYGATMVRIGSSLFK</sequence>
<evidence type="ECO:0000256" key="4">
    <source>
        <dbReference type="RuleBase" id="RU004514"/>
    </source>
</evidence>
<dbReference type="PANTHER" id="PTHR10146:SF14">
    <property type="entry name" value="PYRIDOXAL PHOSPHATE HOMEOSTASIS PROTEIN"/>
    <property type="match status" value="1"/>
</dbReference>
<dbReference type="InterPro" id="IPR029066">
    <property type="entry name" value="PLP-binding_barrel"/>
</dbReference>
<reference evidence="6" key="1">
    <citation type="submission" date="2008-02" db="EMBL/GenBank/DDBJ databases">
        <authorList>
            <person name="Fulton L."/>
            <person name="Clifton S."/>
            <person name="Fulton B."/>
            <person name="Xu J."/>
            <person name="Minx P."/>
            <person name="Pepin K.H."/>
            <person name="Johnson M."/>
            <person name="Thiruvilangam P."/>
            <person name="Bhonagiri V."/>
            <person name="Nash W.E."/>
            <person name="Mardis E.R."/>
            <person name="Wilson R.K."/>
        </authorList>
    </citation>
    <scope>NUCLEOTIDE SEQUENCE [LARGE SCALE GENOMIC DNA]</scope>
    <source>
        <strain evidence="6">DSM 1552</strain>
    </source>
</reference>
<dbReference type="Gene3D" id="3.20.20.10">
    <property type="entry name" value="Alanine racemase"/>
    <property type="match status" value="1"/>
</dbReference>
<dbReference type="PANTHER" id="PTHR10146">
    <property type="entry name" value="PROLINE SYNTHETASE CO-TRANSCRIBED BACTERIAL HOMOLOG PROTEIN"/>
    <property type="match status" value="1"/>
</dbReference>
<evidence type="ECO:0000256" key="3">
    <source>
        <dbReference type="PIRSR" id="PIRSR004848-1"/>
    </source>
</evidence>
<evidence type="ECO:0000256" key="1">
    <source>
        <dbReference type="ARBA" id="ARBA00022898"/>
    </source>
</evidence>
<proteinExistence type="inferred from homology"/>